<keyword evidence="4" id="KW-1185">Reference proteome</keyword>
<evidence type="ECO:0000313" key="4">
    <source>
        <dbReference type="Proteomes" id="UP001501758"/>
    </source>
</evidence>
<sequence length="85" mass="10038">MGGYGHNLSNLLKNSRRKERKAYDGWTESDSESKGIETVAVSEELLQEIRDKLKKQRKQTRRKHILTIVLSIVIFVLLFWFVLYQ</sequence>
<feature type="transmembrane region" description="Helical" evidence="2">
    <location>
        <begin position="64"/>
        <end position="83"/>
    </location>
</feature>
<keyword evidence="2" id="KW-1133">Transmembrane helix</keyword>
<organism evidence="3 4">
    <name type="scientific">Aquimarina litoralis</name>
    <dbReference type="NCBI Taxonomy" id="584605"/>
    <lineage>
        <taxon>Bacteria</taxon>
        <taxon>Pseudomonadati</taxon>
        <taxon>Bacteroidota</taxon>
        <taxon>Flavobacteriia</taxon>
        <taxon>Flavobacteriales</taxon>
        <taxon>Flavobacteriaceae</taxon>
        <taxon>Aquimarina</taxon>
    </lineage>
</organism>
<gene>
    <name evidence="3" type="ORF">GCM10009430_13260</name>
</gene>
<keyword evidence="2" id="KW-0812">Transmembrane</keyword>
<reference evidence="4" key="1">
    <citation type="journal article" date="2019" name="Int. J. Syst. Evol. Microbiol.">
        <title>The Global Catalogue of Microorganisms (GCM) 10K type strain sequencing project: providing services to taxonomists for standard genome sequencing and annotation.</title>
        <authorList>
            <consortium name="The Broad Institute Genomics Platform"/>
            <consortium name="The Broad Institute Genome Sequencing Center for Infectious Disease"/>
            <person name="Wu L."/>
            <person name="Ma J."/>
        </authorList>
    </citation>
    <scope>NUCLEOTIDE SEQUENCE [LARGE SCALE GENOMIC DNA]</scope>
    <source>
        <strain evidence="4">JCM 15974</strain>
    </source>
</reference>
<keyword evidence="2" id="KW-0472">Membrane</keyword>
<name>A0ABP3TUS4_9FLAO</name>
<evidence type="ECO:0000313" key="3">
    <source>
        <dbReference type="EMBL" id="GAA0716973.1"/>
    </source>
</evidence>
<dbReference type="Proteomes" id="UP001501758">
    <property type="component" value="Unassembled WGS sequence"/>
</dbReference>
<comment type="caution">
    <text evidence="3">The sequence shown here is derived from an EMBL/GenBank/DDBJ whole genome shotgun (WGS) entry which is preliminary data.</text>
</comment>
<evidence type="ECO:0000256" key="2">
    <source>
        <dbReference type="SAM" id="Phobius"/>
    </source>
</evidence>
<feature type="region of interest" description="Disordered" evidence="1">
    <location>
        <begin position="16"/>
        <end position="35"/>
    </location>
</feature>
<evidence type="ECO:0000256" key="1">
    <source>
        <dbReference type="SAM" id="MobiDB-lite"/>
    </source>
</evidence>
<dbReference type="RefSeq" id="WP_343911572.1">
    <property type="nucleotide sequence ID" value="NZ_BAAAGE010000001.1"/>
</dbReference>
<proteinExistence type="predicted"/>
<dbReference type="EMBL" id="BAAAGE010000001">
    <property type="protein sequence ID" value="GAA0716973.1"/>
    <property type="molecule type" value="Genomic_DNA"/>
</dbReference>
<protein>
    <submittedName>
        <fullName evidence="3">Uncharacterized protein</fullName>
    </submittedName>
</protein>
<accession>A0ABP3TUS4</accession>